<comment type="caution">
    <text evidence="1">The sequence shown here is derived from an EMBL/GenBank/DDBJ whole genome shotgun (WGS) entry which is preliminary data.</text>
</comment>
<evidence type="ECO:0008006" key="3">
    <source>
        <dbReference type="Google" id="ProtNLM"/>
    </source>
</evidence>
<name>A0A8T0U7C1_PANVG</name>
<evidence type="ECO:0000313" key="1">
    <source>
        <dbReference type="EMBL" id="KAG2616644.1"/>
    </source>
</evidence>
<evidence type="ECO:0000313" key="2">
    <source>
        <dbReference type="Proteomes" id="UP000823388"/>
    </source>
</evidence>
<reference evidence="1" key="1">
    <citation type="submission" date="2020-05" db="EMBL/GenBank/DDBJ databases">
        <title>WGS assembly of Panicum virgatum.</title>
        <authorList>
            <person name="Lovell J.T."/>
            <person name="Jenkins J."/>
            <person name="Shu S."/>
            <person name="Juenger T.E."/>
            <person name="Schmutz J."/>
        </authorList>
    </citation>
    <scope>NUCLEOTIDE SEQUENCE</scope>
    <source>
        <strain evidence="1">AP13</strain>
    </source>
</reference>
<keyword evidence="2" id="KW-1185">Reference proteome</keyword>
<dbReference type="EMBL" id="CM029042">
    <property type="protein sequence ID" value="KAG2616644.1"/>
    <property type="molecule type" value="Genomic_DNA"/>
</dbReference>
<accession>A0A8T0U7C1</accession>
<organism evidence="1 2">
    <name type="scientific">Panicum virgatum</name>
    <name type="common">Blackwell switchgrass</name>
    <dbReference type="NCBI Taxonomy" id="38727"/>
    <lineage>
        <taxon>Eukaryota</taxon>
        <taxon>Viridiplantae</taxon>
        <taxon>Streptophyta</taxon>
        <taxon>Embryophyta</taxon>
        <taxon>Tracheophyta</taxon>
        <taxon>Spermatophyta</taxon>
        <taxon>Magnoliopsida</taxon>
        <taxon>Liliopsida</taxon>
        <taxon>Poales</taxon>
        <taxon>Poaceae</taxon>
        <taxon>PACMAD clade</taxon>
        <taxon>Panicoideae</taxon>
        <taxon>Panicodae</taxon>
        <taxon>Paniceae</taxon>
        <taxon>Panicinae</taxon>
        <taxon>Panicum</taxon>
        <taxon>Panicum sect. Hiantes</taxon>
    </lineage>
</organism>
<dbReference type="Proteomes" id="UP000823388">
    <property type="component" value="Chromosome 3N"/>
</dbReference>
<sequence length="79" mass="9228">MDPLKNTKESGIIEDARRLRRERGRVRAALMTDEQREEINMKRREAYKMKKCHAQNKENDPGADLSSVETVAYYGKSTR</sequence>
<gene>
    <name evidence="1" type="ORF">PVAP13_3NG249124</name>
</gene>
<dbReference type="AlphaFoldDB" id="A0A8T0U7C1"/>
<protein>
    <recommendedName>
        <fullName evidence="3">IBB domain-containing protein</fullName>
    </recommendedName>
</protein>
<proteinExistence type="predicted"/>